<accession>A0A7M7SVF5</accession>
<reference evidence="3" key="1">
    <citation type="submission" date="2015-02" db="EMBL/GenBank/DDBJ databases">
        <title>Genome sequencing for Strongylocentrotus purpuratus.</title>
        <authorList>
            <person name="Murali S."/>
            <person name="Liu Y."/>
            <person name="Vee V."/>
            <person name="English A."/>
            <person name="Wang M."/>
            <person name="Skinner E."/>
            <person name="Han Y."/>
            <person name="Muzny D.M."/>
            <person name="Worley K.C."/>
            <person name="Gibbs R.A."/>
        </authorList>
    </citation>
    <scope>NUCLEOTIDE SEQUENCE</scope>
</reference>
<name>A0A7M7SVF5_STRPU</name>
<dbReference type="KEGG" id="spu:105445713"/>
<evidence type="ECO:0000313" key="3">
    <source>
        <dbReference type="Proteomes" id="UP000007110"/>
    </source>
</evidence>
<dbReference type="OrthoDB" id="439917at2759"/>
<protein>
    <recommendedName>
        <fullName evidence="4">Tyrosine-protein kinase ephrin type A/B receptor-like domain-containing protein</fullName>
    </recommendedName>
</protein>
<dbReference type="EnsemblMetazoa" id="XM_030978247">
    <property type="protein sequence ID" value="XP_030834107"/>
    <property type="gene ID" value="LOC105445713"/>
</dbReference>
<dbReference type="RefSeq" id="XP_030834107.1">
    <property type="nucleotide sequence ID" value="XM_030978247.1"/>
</dbReference>
<keyword evidence="3" id="KW-1185">Reference proteome</keyword>
<dbReference type="GeneID" id="105445713"/>
<proteinExistence type="predicted"/>
<evidence type="ECO:0008006" key="4">
    <source>
        <dbReference type="Google" id="ProtNLM"/>
    </source>
</evidence>
<dbReference type="AlphaFoldDB" id="A0A7M7SVF5"/>
<feature type="chain" id="PRO_5029460336" description="Tyrosine-protein kinase ephrin type A/B receptor-like domain-containing protein" evidence="1">
    <location>
        <begin position="49"/>
        <end position="113"/>
    </location>
</feature>
<evidence type="ECO:0000256" key="1">
    <source>
        <dbReference type="SAM" id="SignalP"/>
    </source>
</evidence>
<reference evidence="2" key="2">
    <citation type="submission" date="2021-01" db="UniProtKB">
        <authorList>
            <consortium name="EnsemblMetazoa"/>
        </authorList>
    </citation>
    <scope>IDENTIFICATION</scope>
</reference>
<dbReference type="InParanoid" id="A0A7M7SVF5"/>
<dbReference type="Proteomes" id="UP000007110">
    <property type="component" value="Unassembled WGS sequence"/>
</dbReference>
<sequence length="113" mass="11826">MRTARGVKPPWTSGAALPGKLRWNLNGCWKLILTLILCNVLIIDSVSGACDCETDCASSCTAGQYWDSNATACFECPPGYYCTGGGDPRLPCSGGTYNSLASQTSESACMVSG</sequence>
<keyword evidence="1" id="KW-0732">Signal</keyword>
<feature type="signal peptide" evidence="1">
    <location>
        <begin position="1"/>
        <end position="48"/>
    </location>
</feature>
<organism evidence="2 3">
    <name type="scientific">Strongylocentrotus purpuratus</name>
    <name type="common">Purple sea urchin</name>
    <dbReference type="NCBI Taxonomy" id="7668"/>
    <lineage>
        <taxon>Eukaryota</taxon>
        <taxon>Metazoa</taxon>
        <taxon>Echinodermata</taxon>
        <taxon>Eleutherozoa</taxon>
        <taxon>Echinozoa</taxon>
        <taxon>Echinoidea</taxon>
        <taxon>Euechinoidea</taxon>
        <taxon>Echinacea</taxon>
        <taxon>Camarodonta</taxon>
        <taxon>Echinidea</taxon>
        <taxon>Strongylocentrotidae</taxon>
        <taxon>Strongylocentrotus</taxon>
    </lineage>
</organism>
<evidence type="ECO:0000313" key="2">
    <source>
        <dbReference type="EnsemblMetazoa" id="XP_030834107"/>
    </source>
</evidence>